<feature type="compositionally biased region" description="Acidic residues" evidence="1">
    <location>
        <begin position="16"/>
        <end position="28"/>
    </location>
</feature>
<dbReference type="Proteomes" id="UP000675881">
    <property type="component" value="Chromosome 10"/>
</dbReference>
<protein>
    <submittedName>
        <fullName evidence="2">(salmon louse) hypothetical protein</fullName>
    </submittedName>
</protein>
<name>A0A7R8CFA3_LEPSM</name>
<accession>A0A7R8CFA3</accession>
<organism evidence="2 3">
    <name type="scientific">Lepeophtheirus salmonis</name>
    <name type="common">Salmon louse</name>
    <name type="synonym">Caligus salmonis</name>
    <dbReference type="NCBI Taxonomy" id="72036"/>
    <lineage>
        <taxon>Eukaryota</taxon>
        <taxon>Metazoa</taxon>
        <taxon>Ecdysozoa</taxon>
        <taxon>Arthropoda</taxon>
        <taxon>Crustacea</taxon>
        <taxon>Multicrustacea</taxon>
        <taxon>Hexanauplia</taxon>
        <taxon>Copepoda</taxon>
        <taxon>Siphonostomatoida</taxon>
        <taxon>Caligidae</taxon>
        <taxon>Lepeophtheirus</taxon>
    </lineage>
</organism>
<evidence type="ECO:0000256" key="1">
    <source>
        <dbReference type="SAM" id="MobiDB-lite"/>
    </source>
</evidence>
<dbReference type="AlphaFoldDB" id="A0A7R8CFA3"/>
<evidence type="ECO:0000313" key="2">
    <source>
        <dbReference type="EMBL" id="CAF2798223.1"/>
    </source>
</evidence>
<keyword evidence="3" id="KW-1185">Reference proteome</keyword>
<feature type="compositionally biased region" description="Polar residues" evidence="1">
    <location>
        <begin position="60"/>
        <end position="72"/>
    </location>
</feature>
<sequence length="100" mass="11054">MVVRVDNYEQDNPNTDLDENKDEPDTDGCEPMADCEGLSMNGMSSTNTEHEIPEDGLSGDRSTLDNGSTSLNLLPLRRSGRGRNPPKHLGDYVLKYPGRM</sequence>
<proteinExistence type="predicted"/>
<evidence type="ECO:0000313" key="3">
    <source>
        <dbReference type="Proteomes" id="UP000675881"/>
    </source>
</evidence>
<reference evidence="2" key="1">
    <citation type="submission" date="2021-02" db="EMBL/GenBank/DDBJ databases">
        <authorList>
            <person name="Bekaert M."/>
        </authorList>
    </citation>
    <scope>NUCLEOTIDE SEQUENCE</scope>
    <source>
        <strain evidence="2">IoA-00</strain>
    </source>
</reference>
<dbReference type="EMBL" id="HG994589">
    <property type="protein sequence ID" value="CAF2798223.1"/>
    <property type="molecule type" value="Genomic_DNA"/>
</dbReference>
<feature type="region of interest" description="Disordered" evidence="1">
    <location>
        <begin position="1"/>
        <end position="91"/>
    </location>
</feature>
<gene>
    <name evidence="2" type="ORF">LSAA_2318</name>
</gene>